<dbReference type="Gene3D" id="2.70.210.12">
    <property type="entry name" value="GTP1/OBG domain"/>
    <property type="match status" value="1"/>
</dbReference>
<feature type="domain" description="OBG-type G" evidence="9">
    <location>
        <begin position="159"/>
        <end position="322"/>
    </location>
</feature>
<dbReference type="NCBIfam" id="TIGR02729">
    <property type="entry name" value="Obg_CgtA"/>
    <property type="match status" value="1"/>
</dbReference>
<feature type="binding site" evidence="7">
    <location>
        <begin position="207"/>
        <end position="210"/>
    </location>
    <ligand>
        <name>GTP</name>
        <dbReference type="ChEBI" id="CHEBI:37565"/>
    </ligand>
</feature>
<dbReference type="AlphaFoldDB" id="A0A1F4Y1V5"/>
<sequence>MAFIDEMTIAARAGNGGDGVVRWLHEKGKEYSGPAGGNGGNGGDFFIRGVRDINLLARYRGEKKFQAEDGKDGENQNRGGRGGEDFTLDLPLGSIVRNGNTGEEFELIEENKPVLVLKGGRGGAGNTAFKSSVNQSPMECTPGARGETAELRIELRLIADAGLVGLPNAGKSSLLNALTGASAKVGSYAFTTLDPNLGALYGFVLADIPGIIEGASEGKGLGSKFLRHISRTRFLMHCVSLESDTPMEDYALIRQELSAFEGGALSQKDEIIVLTKSDTRDSEYIKEIQGLFAKEGKKTVLVSVLDDQAVKELRDTLIAALR</sequence>
<dbReference type="STRING" id="1797247.A2419_02355"/>
<evidence type="ECO:0000256" key="2">
    <source>
        <dbReference type="ARBA" id="ARBA00022490"/>
    </source>
</evidence>
<dbReference type="Pfam" id="PF01018">
    <property type="entry name" value="GTP1_OBG"/>
    <property type="match status" value="1"/>
</dbReference>
<evidence type="ECO:0000256" key="5">
    <source>
        <dbReference type="ARBA" id="ARBA00022842"/>
    </source>
</evidence>
<dbReference type="InterPro" id="IPR045086">
    <property type="entry name" value="OBG_GTPase"/>
</dbReference>
<dbReference type="CDD" id="cd01898">
    <property type="entry name" value="Obg"/>
    <property type="match status" value="1"/>
</dbReference>
<accession>A0A1F4Y1V5</accession>
<dbReference type="PROSITE" id="PS51883">
    <property type="entry name" value="OBG"/>
    <property type="match status" value="1"/>
</dbReference>
<feature type="compositionally biased region" description="Basic and acidic residues" evidence="8">
    <location>
        <begin position="66"/>
        <end position="75"/>
    </location>
</feature>
<dbReference type="PIRSF" id="PIRSF002401">
    <property type="entry name" value="GTP_bd_Obg/CgtA"/>
    <property type="match status" value="1"/>
</dbReference>
<comment type="cofactor">
    <cofactor evidence="7">
        <name>Mg(2+)</name>
        <dbReference type="ChEBI" id="CHEBI:18420"/>
    </cofactor>
</comment>
<evidence type="ECO:0000313" key="11">
    <source>
        <dbReference type="EMBL" id="OGC87957.1"/>
    </source>
</evidence>
<evidence type="ECO:0000256" key="3">
    <source>
        <dbReference type="ARBA" id="ARBA00022741"/>
    </source>
</evidence>
<feature type="binding site" evidence="7">
    <location>
        <position position="172"/>
    </location>
    <ligand>
        <name>Mg(2+)</name>
        <dbReference type="ChEBI" id="CHEBI:18420"/>
    </ligand>
</feature>
<keyword evidence="4 7" id="KW-0378">Hydrolase</keyword>
<dbReference type="EMBL" id="MEXB01000015">
    <property type="protein sequence ID" value="OGC87957.1"/>
    <property type="molecule type" value="Genomic_DNA"/>
</dbReference>
<dbReference type="InterPro" id="IPR031167">
    <property type="entry name" value="G_OBG"/>
</dbReference>
<evidence type="ECO:0000256" key="1">
    <source>
        <dbReference type="ARBA" id="ARBA00007699"/>
    </source>
</evidence>
<dbReference type="HAMAP" id="MF_01454">
    <property type="entry name" value="GTPase_Obg"/>
    <property type="match status" value="1"/>
</dbReference>
<evidence type="ECO:0000259" key="9">
    <source>
        <dbReference type="PROSITE" id="PS51710"/>
    </source>
</evidence>
<evidence type="ECO:0000256" key="8">
    <source>
        <dbReference type="SAM" id="MobiDB-lite"/>
    </source>
</evidence>
<keyword evidence="2 7" id="KW-0963">Cytoplasm</keyword>
<dbReference type="InterPro" id="IPR006169">
    <property type="entry name" value="GTP1_OBG_dom"/>
</dbReference>
<keyword evidence="5 7" id="KW-0460">Magnesium</keyword>
<dbReference type="PANTHER" id="PTHR11702">
    <property type="entry name" value="DEVELOPMENTALLY REGULATED GTP-BINDING PROTEIN-RELATED"/>
    <property type="match status" value="1"/>
</dbReference>
<feature type="binding site" evidence="7">
    <location>
        <begin position="303"/>
        <end position="305"/>
    </location>
    <ligand>
        <name>GTP</name>
        <dbReference type="ChEBI" id="CHEBI:37565"/>
    </ligand>
</feature>
<feature type="binding site" evidence="7">
    <location>
        <position position="192"/>
    </location>
    <ligand>
        <name>Mg(2+)</name>
        <dbReference type="ChEBI" id="CHEBI:18420"/>
    </ligand>
</feature>
<dbReference type="InterPro" id="IPR006074">
    <property type="entry name" value="GTP1-OBG_CS"/>
</dbReference>
<proteinExistence type="inferred from homology"/>
<dbReference type="FunFam" id="2.70.210.12:FF:000001">
    <property type="entry name" value="GTPase Obg"/>
    <property type="match status" value="1"/>
</dbReference>
<comment type="function">
    <text evidence="7">An essential GTPase which binds GTP, GDP and possibly (p)ppGpp with moderate affinity, with high nucleotide exchange rates and a fairly low GTP hydrolysis rate. Plays a role in control of the cell cycle, stress response, ribosome biogenesis and in those bacteria that undergo differentiation, in morphogenesis control.</text>
</comment>
<comment type="similarity">
    <text evidence="1 7">Belongs to the TRAFAC class OBG-HflX-like GTPase superfamily. OBG GTPase family.</text>
</comment>
<feature type="binding site" evidence="7">
    <location>
        <begin position="275"/>
        <end position="278"/>
    </location>
    <ligand>
        <name>GTP</name>
        <dbReference type="ChEBI" id="CHEBI:37565"/>
    </ligand>
</feature>
<dbReference type="GO" id="GO:0005737">
    <property type="term" value="C:cytoplasm"/>
    <property type="evidence" value="ECO:0007669"/>
    <property type="project" value="UniProtKB-SubCell"/>
</dbReference>
<evidence type="ECO:0000256" key="4">
    <source>
        <dbReference type="ARBA" id="ARBA00022801"/>
    </source>
</evidence>
<evidence type="ECO:0000259" key="10">
    <source>
        <dbReference type="PROSITE" id="PS51883"/>
    </source>
</evidence>
<dbReference type="InterPro" id="IPR006073">
    <property type="entry name" value="GTP-bd"/>
</dbReference>
<evidence type="ECO:0000256" key="6">
    <source>
        <dbReference type="ARBA" id="ARBA00023134"/>
    </source>
</evidence>
<dbReference type="Proteomes" id="UP000176568">
    <property type="component" value="Unassembled WGS sequence"/>
</dbReference>
<dbReference type="SUPFAM" id="SSF82051">
    <property type="entry name" value="Obg GTP-binding protein N-terminal domain"/>
    <property type="match status" value="1"/>
</dbReference>
<dbReference type="InterPro" id="IPR014100">
    <property type="entry name" value="GTP-bd_Obg/CgtA"/>
</dbReference>
<reference evidence="11 12" key="1">
    <citation type="journal article" date="2016" name="Nat. Commun.">
        <title>Thousands of microbial genomes shed light on interconnected biogeochemical processes in an aquifer system.</title>
        <authorList>
            <person name="Anantharaman K."/>
            <person name="Brown C.T."/>
            <person name="Hug L.A."/>
            <person name="Sharon I."/>
            <person name="Castelle C.J."/>
            <person name="Probst A.J."/>
            <person name="Thomas B.C."/>
            <person name="Singh A."/>
            <person name="Wilkins M.J."/>
            <person name="Karaoz U."/>
            <person name="Brodie E.L."/>
            <person name="Williams K.H."/>
            <person name="Hubbard S.S."/>
            <person name="Banfield J.F."/>
        </authorList>
    </citation>
    <scope>NUCLEOTIDE SEQUENCE [LARGE SCALE GENOMIC DNA]</scope>
</reference>
<evidence type="ECO:0000313" key="12">
    <source>
        <dbReference type="Proteomes" id="UP000176568"/>
    </source>
</evidence>
<dbReference type="GO" id="GO:0042254">
    <property type="term" value="P:ribosome biogenesis"/>
    <property type="evidence" value="ECO:0007669"/>
    <property type="project" value="UniProtKB-UniRule"/>
</dbReference>
<dbReference type="SUPFAM" id="SSF52540">
    <property type="entry name" value="P-loop containing nucleoside triphosphate hydrolases"/>
    <property type="match status" value="1"/>
</dbReference>
<keyword evidence="6 7" id="KW-0342">GTP-binding</keyword>
<keyword evidence="3 7" id="KW-0547">Nucleotide-binding</keyword>
<dbReference type="PRINTS" id="PR00326">
    <property type="entry name" value="GTP1OBG"/>
</dbReference>
<dbReference type="PROSITE" id="PS51710">
    <property type="entry name" value="G_OBG"/>
    <property type="match status" value="1"/>
</dbReference>
<dbReference type="GO" id="GO:0003924">
    <property type="term" value="F:GTPase activity"/>
    <property type="evidence" value="ECO:0007669"/>
    <property type="project" value="UniProtKB-UniRule"/>
</dbReference>
<keyword evidence="7" id="KW-0479">Metal-binding</keyword>
<protein>
    <recommendedName>
        <fullName evidence="7">GTPase Obg</fullName>
        <ecNumber evidence="7">3.6.5.-</ecNumber>
    </recommendedName>
    <alternativeName>
        <fullName evidence="7">GTP-binding protein Obg</fullName>
    </alternativeName>
</protein>
<feature type="binding site" evidence="7">
    <location>
        <begin position="190"/>
        <end position="194"/>
    </location>
    <ligand>
        <name>GTP</name>
        <dbReference type="ChEBI" id="CHEBI:37565"/>
    </ligand>
</feature>
<dbReference type="Pfam" id="PF01926">
    <property type="entry name" value="MMR_HSR1"/>
    <property type="match status" value="1"/>
</dbReference>
<dbReference type="Gene3D" id="3.40.50.300">
    <property type="entry name" value="P-loop containing nucleotide triphosphate hydrolases"/>
    <property type="match status" value="1"/>
</dbReference>
<name>A0A1F4Y1V5_9BACT</name>
<comment type="subcellular location">
    <subcellularLocation>
        <location evidence="7">Cytoplasm</location>
    </subcellularLocation>
</comment>
<dbReference type="GO" id="GO:0000287">
    <property type="term" value="F:magnesium ion binding"/>
    <property type="evidence" value="ECO:0007669"/>
    <property type="project" value="InterPro"/>
</dbReference>
<evidence type="ECO:0000256" key="7">
    <source>
        <dbReference type="HAMAP-Rule" id="MF_01454"/>
    </source>
</evidence>
<dbReference type="InterPro" id="IPR036726">
    <property type="entry name" value="GTP1_OBG_dom_sf"/>
</dbReference>
<dbReference type="InterPro" id="IPR027417">
    <property type="entry name" value="P-loop_NTPase"/>
</dbReference>
<feature type="binding site" evidence="7">
    <location>
        <begin position="165"/>
        <end position="172"/>
    </location>
    <ligand>
        <name>GTP</name>
        <dbReference type="ChEBI" id="CHEBI:37565"/>
    </ligand>
</feature>
<feature type="region of interest" description="Disordered" evidence="8">
    <location>
        <begin position="66"/>
        <end position="85"/>
    </location>
</feature>
<comment type="subunit">
    <text evidence="7">Monomer.</text>
</comment>
<dbReference type="PROSITE" id="PS00905">
    <property type="entry name" value="GTP1_OBG"/>
    <property type="match status" value="1"/>
</dbReference>
<organism evidence="11 12">
    <name type="scientific">Candidatus Adlerbacteria bacterium RIFOXYC1_FULL_48_26</name>
    <dbReference type="NCBI Taxonomy" id="1797247"/>
    <lineage>
        <taxon>Bacteria</taxon>
        <taxon>Candidatus Adleribacteriota</taxon>
    </lineage>
</organism>
<dbReference type="NCBIfam" id="NF008956">
    <property type="entry name" value="PRK12299.1"/>
    <property type="match status" value="1"/>
</dbReference>
<dbReference type="EC" id="3.6.5.-" evidence="7"/>
<feature type="domain" description="Obg" evidence="10">
    <location>
        <begin position="1"/>
        <end position="158"/>
    </location>
</feature>
<gene>
    <name evidence="7" type="primary">obg</name>
    <name evidence="11" type="ORF">A2419_02355</name>
</gene>
<comment type="caution">
    <text evidence="11">The sequence shown here is derived from an EMBL/GenBank/DDBJ whole genome shotgun (WGS) entry which is preliminary data.</text>
</comment>
<dbReference type="GO" id="GO:0005525">
    <property type="term" value="F:GTP binding"/>
    <property type="evidence" value="ECO:0007669"/>
    <property type="project" value="UniProtKB-UniRule"/>
</dbReference>
<dbReference type="PANTHER" id="PTHR11702:SF31">
    <property type="entry name" value="MITOCHONDRIAL RIBOSOME-ASSOCIATED GTPASE 2"/>
    <property type="match status" value="1"/>
</dbReference>